<evidence type="ECO:0000256" key="3">
    <source>
        <dbReference type="ARBA" id="ARBA00022475"/>
    </source>
</evidence>
<dbReference type="PROSITE" id="PS00409">
    <property type="entry name" value="PROKAR_NTER_METHYL"/>
    <property type="match status" value="1"/>
</dbReference>
<keyword evidence="6" id="KW-0812">Transmembrane</keyword>
<evidence type="ECO:0000256" key="7">
    <source>
        <dbReference type="ARBA" id="ARBA00022989"/>
    </source>
</evidence>
<dbReference type="InterPro" id="IPR012902">
    <property type="entry name" value="N_methyl_site"/>
</dbReference>
<accession>A0A974XM23</accession>
<dbReference type="Pfam" id="PF07963">
    <property type="entry name" value="N_methyl"/>
    <property type="match status" value="1"/>
</dbReference>
<dbReference type="PANTHER" id="PTHR30093:SF41">
    <property type="entry name" value="TYPE II SECRETION SYSTEM PROTEIN H"/>
    <property type="match status" value="1"/>
</dbReference>
<evidence type="ECO:0000256" key="10">
    <source>
        <dbReference type="ARBA" id="ARBA00030775"/>
    </source>
</evidence>
<dbReference type="Proteomes" id="UP000663281">
    <property type="component" value="Chromosome"/>
</dbReference>
<comment type="subcellular location">
    <subcellularLocation>
        <location evidence="1">Cell inner membrane</location>
        <topology evidence="1">Single-pass membrane protein</topology>
    </subcellularLocation>
</comment>
<keyword evidence="4" id="KW-0488">Methylation</keyword>
<dbReference type="PANTHER" id="PTHR30093">
    <property type="entry name" value="GENERAL SECRETION PATHWAY PROTEIN G"/>
    <property type="match status" value="1"/>
</dbReference>
<evidence type="ECO:0000256" key="9">
    <source>
        <dbReference type="ARBA" id="ARBA00025772"/>
    </source>
</evidence>
<dbReference type="Gene3D" id="3.55.40.10">
    <property type="entry name" value="minor pseudopilin epsh domain"/>
    <property type="match status" value="1"/>
</dbReference>
<protein>
    <recommendedName>
        <fullName evidence="2">Type II secretion system protein H</fullName>
    </recommendedName>
    <alternativeName>
        <fullName evidence="10">General secretion pathway protein H</fullName>
    </alternativeName>
</protein>
<dbReference type="InterPro" id="IPR045584">
    <property type="entry name" value="Pilin-like"/>
</dbReference>
<evidence type="ECO:0000256" key="5">
    <source>
        <dbReference type="ARBA" id="ARBA00022519"/>
    </source>
</evidence>
<dbReference type="InterPro" id="IPR022346">
    <property type="entry name" value="T2SS_GspH"/>
</dbReference>
<dbReference type="GO" id="GO:0015628">
    <property type="term" value="P:protein secretion by the type II secretion system"/>
    <property type="evidence" value="ECO:0007669"/>
    <property type="project" value="InterPro"/>
</dbReference>
<gene>
    <name evidence="12" type="ORF">JYB88_04250</name>
</gene>
<evidence type="ECO:0000256" key="8">
    <source>
        <dbReference type="ARBA" id="ARBA00023136"/>
    </source>
</evidence>
<sequence length="169" mass="18487">MNTRQGFTLVELMVTLAILVILLATTAPSLTELYQAYRANAAISKLQQALKLARNQAISYGARVTLCPLENNVCGNDWNKNLTIFTDGGNLNELDGNDKILMRLDDADKNDIIEFNRPSVRYLPDGLASASNGTLKYCPDYATSPYSKALVINNAGKVRLSKTTVSCSH</sequence>
<keyword evidence="13" id="KW-1185">Reference proteome</keyword>
<keyword evidence="5" id="KW-0997">Cell inner membrane</keyword>
<reference evidence="12 13" key="1">
    <citation type="submission" date="2021-03" db="EMBL/GenBank/DDBJ databases">
        <title>Novel species identification of genus Shewanella.</title>
        <authorList>
            <person name="Liu G."/>
            <person name="Zhang Q."/>
        </authorList>
    </citation>
    <scope>NUCLEOTIDE SEQUENCE [LARGE SCALE GENOMIC DNA]</scope>
    <source>
        <strain evidence="12 13">FJAT-53726</strain>
    </source>
</reference>
<dbReference type="GO" id="GO:0005886">
    <property type="term" value="C:plasma membrane"/>
    <property type="evidence" value="ECO:0007669"/>
    <property type="project" value="UniProtKB-SubCell"/>
</dbReference>
<evidence type="ECO:0000256" key="2">
    <source>
        <dbReference type="ARBA" id="ARBA00021549"/>
    </source>
</evidence>
<dbReference type="NCBIfam" id="TIGR02532">
    <property type="entry name" value="IV_pilin_GFxxxE"/>
    <property type="match status" value="1"/>
</dbReference>
<evidence type="ECO:0000313" key="12">
    <source>
        <dbReference type="EMBL" id="QSX30874.1"/>
    </source>
</evidence>
<dbReference type="KEGG" id="scyp:JYB88_04250"/>
<dbReference type="RefSeq" id="WP_207325603.1">
    <property type="nucleotide sequence ID" value="NZ_CP071504.1"/>
</dbReference>
<keyword evidence="7" id="KW-1133">Transmembrane helix</keyword>
<proteinExistence type="inferred from homology"/>
<feature type="domain" description="General secretion pathway GspH" evidence="11">
    <location>
        <begin position="43"/>
        <end position="156"/>
    </location>
</feature>
<evidence type="ECO:0000256" key="4">
    <source>
        <dbReference type="ARBA" id="ARBA00022481"/>
    </source>
</evidence>
<evidence type="ECO:0000313" key="13">
    <source>
        <dbReference type="Proteomes" id="UP000663281"/>
    </source>
</evidence>
<keyword evidence="3" id="KW-1003">Cell membrane</keyword>
<evidence type="ECO:0000256" key="1">
    <source>
        <dbReference type="ARBA" id="ARBA00004377"/>
    </source>
</evidence>
<dbReference type="EMBL" id="CP071504">
    <property type="protein sequence ID" value="QSX30874.1"/>
    <property type="molecule type" value="Genomic_DNA"/>
</dbReference>
<dbReference type="GO" id="GO:0015627">
    <property type="term" value="C:type II protein secretion system complex"/>
    <property type="evidence" value="ECO:0007669"/>
    <property type="project" value="InterPro"/>
</dbReference>
<organism evidence="12 13">
    <name type="scientific">Shewanella cyperi</name>
    <dbReference type="NCBI Taxonomy" id="2814292"/>
    <lineage>
        <taxon>Bacteria</taxon>
        <taxon>Pseudomonadati</taxon>
        <taxon>Pseudomonadota</taxon>
        <taxon>Gammaproteobacteria</taxon>
        <taxon>Alteromonadales</taxon>
        <taxon>Shewanellaceae</taxon>
        <taxon>Shewanella</taxon>
    </lineage>
</organism>
<evidence type="ECO:0000259" key="11">
    <source>
        <dbReference type="Pfam" id="PF12019"/>
    </source>
</evidence>
<dbReference type="Pfam" id="PF12019">
    <property type="entry name" value="GspH"/>
    <property type="match status" value="1"/>
</dbReference>
<evidence type="ECO:0000256" key="6">
    <source>
        <dbReference type="ARBA" id="ARBA00022692"/>
    </source>
</evidence>
<comment type="similarity">
    <text evidence="9">Belongs to the GSP H family.</text>
</comment>
<keyword evidence="8" id="KW-0472">Membrane</keyword>
<name>A0A974XM23_9GAMM</name>
<dbReference type="AlphaFoldDB" id="A0A974XM23"/>
<dbReference type="SUPFAM" id="SSF54523">
    <property type="entry name" value="Pili subunits"/>
    <property type="match status" value="1"/>
</dbReference>